<dbReference type="EMBL" id="RBVX01000001">
    <property type="protein sequence ID" value="RSL35285.1"/>
    <property type="molecule type" value="Genomic_DNA"/>
</dbReference>
<dbReference type="AlphaFoldDB" id="A0A3R9RH06"/>
<name>A0A3R9RH06_9BACI</name>
<keyword evidence="1" id="KW-0472">Membrane</keyword>
<reference evidence="2 3" key="1">
    <citation type="submission" date="2018-10" db="EMBL/GenBank/DDBJ databases">
        <title>Draft genome sequence of Bacillus salarius IM0101, isolated from a hypersaline soil in Inner Mongolia, China.</title>
        <authorList>
            <person name="Yamprayoonswat W."/>
            <person name="Boonvisut S."/>
            <person name="Jumpathong W."/>
            <person name="Sittihan S."/>
            <person name="Ruangsuj P."/>
            <person name="Wanthongcharoen S."/>
            <person name="Thongpramul N."/>
            <person name="Pimmason S."/>
            <person name="Yu B."/>
            <person name="Yasawong M."/>
        </authorList>
    </citation>
    <scope>NUCLEOTIDE SEQUENCE [LARGE SCALE GENOMIC DNA]</scope>
    <source>
        <strain evidence="2 3">IM0101</strain>
    </source>
</reference>
<keyword evidence="1" id="KW-0812">Transmembrane</keyword>
<protein>
    <submittedName>
        <fullName evidence="2">DUF3021 domain-containing protein</fullName>
    </submittedName>
</protein>
<sequence>MFCGWFFSVSGLIFVKEQWSLVKRTVIHFFTVTFLYFMLSFVVGWIPFTIHGFFIEIGLFLLLYLVIWISFYLYFYFEMKKLNEAMAQR</sequence>
<comment type="caution">
    <text evidence="2">The sequence shown here is derived from an EMBL/GenBank/DDBJ whole genome shotgun (WGS) entry which is preliminary data.</text>
</comment>
<proteinExistence type="predicted"/>
<organism evidence="2 3">
    <name type="scientific">Salibacterium salarium</name>
    <dbReference type="NCBI Taxonomy" id="284579"/>
    <lineage>
        <taxon>Bacteria</taxon>
        <taxon>Bacillati</taxon>
        <taxon>Bacillota</taxon>
        <taxon>Bacilli</taxon>
        <taxon>Bacillales</taxon>
        <taxon>Bacillaceae</taxon>
    </lineage>
</organism>
<dbReference type="InterPro" id="IPR021560">
    <property type="entry name" value="DUF3021"/>
</dbReference>
<dbReference type="Pfam" id="PF11457">
    <property type="entry name" value="DUF3021"/>
    <property type="match status" value="1"/>
</dbReference>
<evidence type="ECO:0000256" key="1">
    <source>
        <dbReference type="SAM" id="Phobius"/>
    </source>
</evidence>
<keyword evidence="3" id="KW-1185">Reference proteome</keyword>
<evidence type="ECO:0000313" key="2">
    <source>
        <dbReference type="EMBL" id="RSL35285.1"/>
    </source>
</evidence>
<feature type="transmembrane region" description="Helical" evidence="1">
    <location>
        <begin position="26"/>
        <end position="47"/>
    </location>
</feature>
<dbReference type="OrthoDB" id="2735472at2"/>
<feature type="transmembrane region" description="Helical" evidence="1">
    <location>
        <begin position="53"/>
        <end position="77"/>
    </location>
</feature>
<evidence type="ECO:0000313" key="3">
    <source>
        <dbReference type="Proteomes" id="UP000275076"/>
    </source>
</evidence>
<gene>
    <name evidence="2" type="ORF">D7Z54_01600</name>
</gene>
<keyword evidence="1" id="KW-1133">Transmembrane helix</keyword>
<accession>A0A3R9RH06</accession>
<dbReference type="Proteomes" id="UP000275076">
    <property type="component" value="Unassembled WGS sequence"/>
</dbReference>